<dbReference type="CDD" id="cd00801">
    <property type="entry name" value="INT_P4_C"/>
    <property type="match status" value="1"/>
</dbReference>
<evidence type="ECO:0000313" key="6">
    <source>
        <dbReference type="EMBL" id="NMQ07555.1"/>
    </source>
</evidence>
<name>A0ABX1TCY4_9PROT</name>
<dbReference type="InterPro" id="IPR002104">
    <property type="entry name" value="Integrase_catalytic"/>
</dbReference>
<protein>
    <submittedName>
        <fullName evidence="6">DUF4102 domain-containing protein</fullName>
    </submittedName>
</protein>
<evidence type="ECO:0000256" key="2">
    <source>
        <dbReference type="ARBA" id="ARBA00022908"/>
    </source>
</evidence>
<evidence type="ECO:0000256" key="4">
    <source>
        <dbReference type="ARBA" id="ARBA00023172"/>
    </source>
</evidence>
<dbReference type="InterPro" id="IPR013762">
    <property type="entry name" value="Integrase-like_cat_sf"/>
</dbReference>
<dbReference type="InterPro" id="IPR053876">
    <property type="entry name" value="Phage_int_M"/>
</dbReference>
<dbReference type="Gene3D" id="1.10.443.10">
    <property type="entry name" value="Intergrase catalytic core"/>
    <property type="match status" value="1"/>
</dbReference>
<dbReference type="EMBL" id="SPMX01000081">
    <property type="protein sequence ID" value="NMQ07555.1"/>
    <property type="molecule type" value="Genomic_DNA"/>
</dbReference>
<dbReference type="SUPFAM" id="SSF56349">
    <property type="entry name" value="DNA breaking-rejoining enzymes"/>
    <property type="match status" value="1"/>
</dbReference>
<dbReference type="PANTHER" id="PTHR30629:SF2">
    <property type="entry name" value="PROPHAGE INTEGRASE INTS-RELATED"/>
    <property type="match status" value="1"/>
</dbReference>
<keyword evidence="4" id="KW-0233">DNA recombination</keyword>
<dbReference type="PROSITE" id="PS51898">
    <property type="entry name" value="TYR_RECOMBINASE"/>
    <property type="match status" value="1"/>
</dbReference>
<dbReference type="Gene3D" id="1.10.150.130">
    <property type="match status" value="1"/>
</dbReference>
<gene>
    <name evidence="6" type="ORF">E4Q08_21090</name>
</gene>
<keyword evidence="7" id="KW-1185">Reference proteome</keyword>
<keyword evidence="2" id="KW-0229">DNA integration</keyword>
<keyword evidence="3" id="KW-0238">DNA-binding</keyword>
<feature type="domain" description="Tyr recombinase" evidence="5">
    <location>
        <begin position="173"/>
        <end position="351"/>
    </location>
</feature>
<dbReference type="InterPro" id="IPR010998">
    <property type="entry name" value="Integrase_recombinase_N"/>
</dbReference>
<dbReference type="Gene3D" id="3.30.160.390">
    <property type="entry name" value="Integrase, DNA-binding domain"/>
    <property type="match status" value="1"/>
</dbReference>
<proteinExistence type="inferred from homology"/>
<dbReference type="Pfam" id="PF00589">
    <property type="entry name" value="Phage_integrase"/>
    <property type="match status" value="1"/>
</dbReference>
<dbReference type="InterPro" id="IPR038488">
    <property type="entry name" value="Integrase_DNA-bd_sf"/>
</dbReference>
<dbReference type="Pfam" id="PF22022">
    <property type="entry name" value="Phage_int_M"/>
    <property type="match status" value="1"/>
</dbReference>
<dbReference type="InterPro" id="IPR011010">
    <property type="entry name" value="DNA_brk_join_enz"/>
</dbReference>
<dbReference type="PANTHER" id="PTHR30629">
    <property type="entry name" value="PROPHAGE INTEGRASE"/>
    <property type="match status" value="1"/>
</dbReference>
<evidence type="ECO:0000256" key="3">
    <source>
        <dbReference type="ARBA" id="ARBA00023125"/>
    </source>
</evidence>
<evidence type="ECO:0000259" key="5">
    <source>
        <dbReference type="PROSITE" id="PS51898"/>
    </source>
</evidence>
<organism evidence="6 7">
    <name type="scientific">Candidatus Accumulibacter contiguus</name>
    <dbReference type="NCBI Taxonomy" id="2954381"/>
    <lineage>
        <taxon>Bacteria</taxon>
        <taxon>Pseudomonadati</taxon>
        <taxon>Pseudomonadota</taxon>
        <taxon>Betaproteobacteria</taxon>
        <taxon>Candidatus Accumulibacter</taxon>
    </lineage>
</organism>
<evidence type="ECO:0000256" key="1">
    <source>
        <dbReference type="ARBA" id="ARBA00008857"/>
    </source>
</evidence>
<dbReference type="RefSeq" id="WP_169071829.1">
    <property type="nucleotide sequence ID" value="NZ_SPMX01000081.1"/>
</dbReference>
<sequence length="373" mass="42494">MTPSGGKHWRYRFRLGGKESLFVIGEYPQVKAADARRRRDDARQLVKQGINPTHQRKLEETTRKYERATTFEAVAAEWYGAKSGAWSVGYAGHVDTILKKDINPRIGALPIKDIKTPIIHEVLRKIEARQAPTRAILARQIIGSVFKLAIITHRAEYNVVDPLKGEIARRVVEHRKHLRDDDLPDFLRKLEDYSGHQTTAIALKLLMLTAVRPGELCGAPWREFNIDRAEWRIPAARMKMNEEHVVPLSRQALELLKQLRDLTGHAEYLFPTQGTKSQTMPTATLRNAVTKLGYSDRFSPHGARGTFSTMCNEAGFRPDVIERQLAHAERNSVRASYNQAEYMPERRQMMQQWADKLDSLKVGAQVIPFGKVA</sequence>
<evidence type="ECO:0000313" key="7">
    <source>
        <dbReference type="Proteomes" id="UP000886469"/>
    </source>
</evidence>
<dbReference type="Pfam" id="PF13356">
    <property type="entry name" value="Arm-DNA-bind_3"/>
    <property type="match status" value="1"/>
</dbReference>
<comment type="similarity">
    <text evidence="1">Belongs to the 'phage' integrase family.</text>
</comment>
<reference evidence="6" key="1">
    <citation type="submission" date="2019-03" db="EMBL/GenBank/DDBJ databases">
        <title>Metabolic reconstructions from genomes of highly enriched 'Candidatus Accumulibacter' and 'Candidatus Competibacter' bioreactor populations.</title>
        <authorList>
            <person name="Annavajhala M.K."/>
            <person name="Welles L."/>
            <person name="Abbas B."/>
            <person name="Sorokin D."/>
            <person name="Park H."/>
            <person name="Van Loosdrecht M."/>
            <person name="Chandran K."/>
        </authorList>
    </citation>
    <scope>NUCLEOTIDE SEQUENCE</scope>
    <source>
        <strain evidence="6">SBR_L</strain>
    </source>
</reference>
<dbReference type="InterPro" id="IPR050808">
    <property type="entry name" value="Phage_Integrase"/>
</dbReference>
<accession>A0ABX1TCY4</accession>
<dbReference type="InterPro" id="IPR025166">
    <property type="entry name" value="Integrase_DNA_bind_dom"/>
</dbReference>
<comment type="caution">
    <text evidence="6">The sequence shown here is derived from an EMBL/GenBank/DDBJ whole genome shotgun (WGS) entry which is preliminary data.</text>
</comment>
<dbReference type="Proteomes" id="UP000886469">
    <property type="component" value="Unassembled WGS sequence"/>
</dbReference>